<evidence type="ECO:0000313" key="2">
    <source>
        <dbReference type="EMBL" id="KFD52112.1"/>
    </source>
</evidence>
<dbReference type="EMBL" id="KL367617">
    <property type="protein sequence ID" value="KFD61622.1"/>
    <property type="molecule type" value="Genomic_DNA"/>
</dbReference>
<dbReference type="Proteomes" id="UP000030758">
    <property type="component" value="Unassembled WGS sequence"/>
</dbReference>
<proteinExistence type="predicted"/>
<dbReference type="EMBL" id="KL363231">
    <property type="protein sequence ID" value="KFD52112.1"/>
    <property type="molecule type" value="Genomic_DNA"/>
</dbReference>
<dbReference type="NCBIfam" id="TIGR02174">
    <property type="entry name" value="CXXU_selWTH"/>
    <property type="match status" value="1"/>
</dbReference>
<evidence type="ECO:0000256" key="1">
    <source>
        <dbReference type="ARBA" id="ARBA00023284"/>
    </source>
</evidence>
<dbReference type="InterPro" id="IPR036249">
    <property type="entry name" value="Thioredoxin-like_sf"/>
</dbReference>
<dbReference type="Pfam" id="PF10262">
    <property type="entry name" value="Rdx"/>
    <property type="match status" value="1"/>
</dbReference>
<dbReference type="AlphaFoldDB" id="A0A085M4G6"/>
<reference evidence="2 4" key="1">
    <citation type="journal article" date="2014" name="Nat. Genet.">
        <title>Genome and transcriptome of the porcine whipworm Trichuris suis.</title>
        <authorList>
            <person name="Jex A.R."/>
            <person name="Nejsum P."/>
            <person name="Schwarz E.M."/>
            <person name="Hu L."/>
            <person name="Young N.D."/>
            <person name="Hall R.S."/>
            <person name="Korhonen P.K."/>
            <person name="Liao S."/>
            <person name="Thamsborg S."/>
            <person name="Xia J."/>
            <person name="Xu P."/>
            <person name="Wang S."/>
            <person name="Scheerlinck J.P."/>
            <person name="Hofmann A."/>
            <person name="Sternberg P.W."/>
            <person name="Wang J."/>
            <person name="Gasser R.B."/>
        </authorList>
    </citation>
    <scope>NUCLEOTIDE SEQUENCE [LARGE SCALE GENOMIC DNA]</scope>
    <source>
        <strain evidence="3">DCEP-RM93F</strain>
        <strain evidence="2">DCEP-RM93M</strain>
    </source>
</reference>
<accession>A0A085M4G6</accession>
<sequence length="126" mass="13776">LLSRHRAAKSVLSISILLACQKSVSYQLLEGILKSLAVTYLLSKPTSRWHASEGSHSLLADKLQADILKRFPNDVTITTEGTKQVTGFMEIEVNGSLVHSKKNGDGFVDTEAKFEKICSAIEACLK</sequence>
<organism evidence="2 4">
    <name type="scientific">Trichuris suis</name>
    <name type="common">pig whipworm</name>
    <dbReference type="NCBI Taxonomy" id="68888"/>
    <lineage>
        <taxon>Eukaryota</taxon>
        <taxon>Metazoa</taxon>
        <taxon>Ecdysozoa</taxon>
        <taxon>Nematoda</taxon>
        <taxon>Enoplea</taxon>
        <taxon>Dorylaimia</taxon>
        <taxon>Trichinellida</taxon>
        <taxon>Trichuridae</taxon>
        <taxon>Trichuris</taxon>
    </lineage>
</organism>
<dbReference type="InterPro" id="IPR011893">
    <property type="entry name" value="Selenoprotein_Rdx-typ"/>
</dbReference>
<evidence type="ECO:0000313" key="4">
    <source>
        <dbReference type="Proteomes" id="UP000030764"/>
    </source>
</evidence>
<name>A0A085M4G6_9BILA</name>
<keyword evidence="4" id="KW-1185">Reference proteome</keyword>
<evidence type="ECO:0008006" key="5">
    <source>
        <dbReference type="Google" id="ProtNLM"/>
    </source>
</evidence>
<dbReference type="SUPFAM" id="SSF52833">
    <property type="entry name" value="Thioredoxin-like"/>
    <property type="match status" value="1"/>
</dbReference>
<evidence type="ECO:0000313" key="3">
    <source>
        <dbReference type="EMBL" id="KFD61622.1"/>
    </source>
</evidence>
<protein>
    <recommendedName>
        <fullName evidence="5">Selenoprotein W</fullName>
    </recommendedName>
</protein>
<dbReference type="Gene3D" id="3.40.30.10">
    <property type="entry name" value="Glutaredoxin"/>
    <property type="match status" value="1"/>
</dbReference>
<keyword evidence="1" id="KW-0676">Redox-active center</keyword>
<gene>
    <name evidence="2" type="ORF">M513_06957</name>
    <name evidence="3" type="ORF">M514_06957</name>
</gene>
<dbReference type="Proteomes" id="UP000030764">
    <property type="component" value="Unassembled WGS sequence"/>
</dbReference>
<feature type="non-terminal residue" evidence="2">
    <location>
        <position position="1"/>
    </location>
</feature>